<name>A0A3P7J0Q3_STRVU</name>
<reference evidence="2 3" key="1">
    <citation type="submission" date="2018-11" db="EMBL/GenBank/DDBJ databases">
        <authorList>
            <consortium name="Pathogen Informatics"/>
        </authorList>
    </citation>
    <scope>NUCLEOTIDE SEQUENCE [LARGE SCALE GENOMIC DNA]</scope>
</reference>
<feature type="compositionally biased region" description="Polar residues" evidence="1">
    <location>
        <begin position="20"/>
        <end position="31"/>
    </location>
</feature>
<dbReference type="Proteomes" id="UP000270094">
    <property type="component" value="Unassembled WGS sequence"/>
</dbReference>
<evidence type="ECO:0000313" key="2">
    <source>
        <dbReference type="EMBL" id="VDM71554.1"/>
    </source>
</evidence>
<keyword evidence="3" id="KW-1185">Reference proteome</keyword>
<protein>
    <submittedName>
        <fullName evidence="2">Uncharacterized protein</fullName>
    </submittedName>
</protein>
<gene>
    <name evidence="2" type="ORF">SVUK_LOCUS6552</name>
</gene>
<dbReference type="AlphaFoldDB" id="A0A3P7J0Q3"/>
<proteinExistence type="predicted"/>
<dbReference type="EMBL" id="UYYB01020954">
    <property type="protein sequence ID" value="VDM71554.1"/>
    <property type="molecule type" value="Genomic_DNA"/>
</dbReference>
<feature type="region of interest" description="Disordered" evidence="1">
    <location>
        <begin position="1"/>
        <end position="31"/>
    </location>
</feature>
<sequence>MSTATASSPPARVREGFPPRSSSANSLASTDASPLEALKAAGSLQPATRFALADLSACVLRLDFWDDEEPGSM</sequence>
<evidence type="ECO:0000313" key="3">
    <source>
        <dbReference type="Proteomes" id="UP000270094"/>
    </source>
</evidence>
<evidence type="ECO:0000256" key="1">
    <source>
        <dbReference type="SAM" id="MobiDB-lite"/>
    </source>
</evidence>
<organism evidence="2 3">
    <name type="scientific">Strongylus vulgaris</name>
    <name type="common">Blood worm</name>
    <dbReference type="NCBI Taxonomy" id="40348"/>
    <lineage>
        <taxon>Eukaryota</taxon>
        <taxon>Metazoa</taxon>
        <taxon>Ecdysozoa</taxon>
        <taxon>Nematoda</taxon>
        <taxon>Chromadorea</taxon>
        <taxon>Rhabditida</taxon>
        <taxon>Rhabditina</taxon>
        <taxon>Rhabditomorpha</taxon>
        <taxon>Strongyloidea</taxon>
        <taxon>Strongylidae</taxon>
        <taxon>Strongylus</taxon>
    </lineage>
</organism>
<dbReference type="OrthoDB" id="5866000at2759"/>
<accession>A0A3P7J0Q3</accession>